<gene>
    <name evidence="2" type="ORF">M9Y10_035260</name>
</gene>
<keyword evidence="1" id="KW-0175">Coiled coil</keyword>
<keyword evidence="3" id="KW-1185">Reference proteome</keyword>
<proteinExistence type="predicted"/>
<accession>A0ABR2KH83</accession>
<sequence length="291" mass="34188">MCRNRFISLEITFYIENCAVTQDYINKHLDYLTNLLPSNLLYYNSIPKQWKLIQSAIKYNMLILNLDNNLGLFYYSINKCTQKINGSIFIKDISTNKISNLIKLYSFNIPIIVLSIRRSFDNLLIQQTTLEKKLTNNVDKRFVMEELETYLATGSKYFFLKKILRANPESIGLIDSLIVRLVPILLCQIDNIPLEFPNDKVTTIAKKHKEEQSEKLFLEFNKDLIESLNKENNKTKESAAQEQQELLRKREELLAKKEKEAKLLNHITESFDIPHSNKKKLIEYPDKTHLY</sequence>
<evidence type="ECO:0000313" key="2">
    <source>
        <dbReference type="EMBL" id="KAK8890484.1"/>
    </source>
</evidence>
<evidence type="ECO:0000313" key="3">
    <source>
        <dbReference type="Proteomes" id="UP001470230"/>
    </source>
</evidence>
<dbReference type="Proteomes" id="UP001470230">
    <property type="component" value="Unassembled WGS sequence"/>
</dbReference>
<comment type="caution">
    <text evidence="2">The sequence shown here is derived from an EMBL/GenBank/DDBJ whole genome shotgun (WGS) entry which is preliminary data.</text>
</comment>
<reference evidence="2 3" key="1">
    <citation type="submission" date="2024-04" db="EMBL/GenBank/DDBJ databases">
        <title>Tritrichomonas musculus Genome.</title>
        <authorList>
            <person name="Alves-Ferreira E."/>
            <person name="Grigg M."/>
            <person name="Lorenzi H."/>
            <person name="Galac M."/>
        </authorList>
    </citation>
    <scope>NUCLEOTIDE SEQUENCE [LARGE SCALE GENOMIC DNA]</scope>
    <source>
        <strain evidence="2 3">EAF2021</strain>
    </source>
</reference>
<organism evidence="2 3">
    <name type="scientific">Tritrichomonas musculus</name>
    <dbReference type="NCBI Taxonomy" id="1915356"/>
    <lineage>
        <taxon>Eukaryota</taxon>
        <taxon>Metamonada</taxon>
        <taxon>Parabasalia</taxon>
        <taxon>Tritrichomonadida</taxon>
        <taxon>Tritrichomonadidae</taxon>
        <taxon>Tritrichomonas</taxon>
    </lineage>
</organism>
<protein>
    <submittedName>
        <fullName evidence="2">Uncharacterized protein</fullName>
    </submittedName>
</protein>
<feature type="coiled-coil region" evidence="1">
    <location>
        <begin position="218"/>
        <end position="260"/>
    </location>
</feature>
<dbReference type="EMBL" id="JAPFFF010000005">
    <property type="protein sequence ID" value="KAK8890484.1"/>
    <property type="molecule type" value="Genomic_DNA"/>
</dbReference>
<evidence type="ECO:0000256" key="1">
    <source>
        <dbReference type="SAM" id="Coils"/>
    </source>
</evidence>
<name>A0ABR2KH83_9EUKA</name>